<evidence type="ECO:0008006" key="4">
    <source>
        <dbReference type="Google" id="ProtNLM"/>
    </source>
</evidence>
<accession>A0AAJ6HXG4</accession>
<feature type="compositionally biased region" description="Low complexity" evidence="1">
    <location>
        <begin position="105"/>
        <end position="117"/>
    </location>
</feature>
<name>A0AAJ6HXG4_9ACTN</name>
<dbReference type="AlphaFoldDB" id="A0AAJ6HXG4"/>
<keyword evidence="3" id="KW-1185">Reference proteome</keyword>
<dbReference type="EMBL" id="CP130472">
    <property type="protein sequence ID" value="WLS46330.1"/>
    <property type="molecule type" value="Genomic_DNA"/>
</dbReference>
<proteinExistence type="predicted"/>
<gene>
    <name evidence="2" type="ORF">Q3V37_03370</name>
</gene>
<evidence type="ECO:0000313" key="2">
    <source>
        <dbReference type="EMBL" id="WLS46330.1"/>
    </source>
</evidence>
<reference evidence="2 3" key="1">
    <citation type="submission" date="2023-07" db="EMBL/GenBank/DDBJ databases">
        <title>Micromonospora profundi TRM 95458 converts glycerol to a new osmotic compound.</title>
        <authorList>
            <person name="Lu D."/>
        </authorList>
    </citation>
    <scope>NUCLEOTIDE SEQUENCE [LARGE SCALE GENOMIC DNA]</scope>
    <source>
        <strain evidence="2 3">TRM95458</strain>
    </source>
</reference>
<dbReference type="Proteomes" id="UP001235874">
    <property type="component" value="Chromosome"/>
</dbReference>
<organism evidence="2 3">
    <name type="scientific">Micromonospora profundi</name>
    <dbReference type="NCBI Taxonomy" id="1420889"/>
    <lineage>
        <taxon>Bacteria</taxon>
        <taxon>Bacillati</taxon>
        <taxon>Actinomycetota</taxon>
        <taxon>Actinomycetes</taxon>
        <taxon>Micromonosporales</taxon>
        <taxon>Micromonosporaceae</taxon>
        <taxon>Micromonospora</taxon>
    </lineage>
</organism>
<evidence type="ECO:0000256" key="1">
    <source>
        <dbReference type="SAM" id="MobiDB-lite"/>
    </source>
</evidence>
<dbReference type="RefSeq" id="WP_306272831.1">
    <property type="nucleotide sequence ID" value="NZ_CP130472.1"/>
</dbReference>
<dbReference type="KEGG" id="mprn:Q3V37_03370"/>
<feature type="compositionally biased region" description="Low complexity" evidence="1">
    <location>
        <begin position="136"/>
        <end position="145"/>
    </location>
</feature>
<feature type="region of interest" description="Disordered" evidence="1">
    <location>
        <begin position="49"/>
        <end position="145"/>
    </location>
</feature>
<protein>
    <recommendedName>
        <fullName evidence="4">Flagellar biosynthesis protein FlgA</fullName>
    </recommendedName>
</protein>
<sequence>MATGDPGSARALRPLRRLALPGGRTLLRAALVAALLGLAAAVLHTPPTCPPTDAAGRSPGRSGGANAGPLSSNGPAGTGHGRTGTGDDQPGTDQNENGQTGTGQPGTDQNGTDQNGTGQTGSGQGRSGTAEGGTHPSSGPLPLPSGAVGVPIRLAEPAALAVVRPGARVDLLAAPPGGAGAAEATVLAPRALVLDVLGAGATDGSAALYLALHPDQAQRAVGLPEGSRFAIVVRG</sequence>
<evidence type="ECO:0000313" key="3">
    <source>
        <dbReference type="Proteomes" id="UP001235874"/>
    </source>
</evidence>